<organism evidence="2 3">
    <name type="scientific">Actinoplanes couchii</name>
    <dbReference type="NCBI Taxonomy" id="403638"/>
    <lineage>
        <taxon>Bacteria</taxon>
        <taxon>Bacillati</taxon>
        <taxon>Actinomycetota</taxon>
        <taxon>Actinomycetes</taxon>
        <taxon>Micromonosporales</taxon>
        <taxon>Micromonosporaceae</taxon>
        <taxon>Actinoplanes</taxon>
    </lineage>
</organism>
<dbReference type="Proteomes" id="UP000612282">
    <property type="component" value="Unassembled WGS sequence"/>
</dbReference>
<evidence type="ECO:0000313" key="2">
    <source>
        <dbReference type="EMBL" id="GID54717.1"/>
    </source>
</evidence>
<proteinExistence type="predicted"/>
<sequence>MVAVGRPGRPTSGATTWATGTLGPGEHRTVRIPVTFEGPVWGHYTVRVDVRGADRPVVAFAHSHTYPWLWILPLILILGWHLQRSAGKSDRSS</sequence>
<evidence type="ECO:0000256" key="1">
    <source>
        <dbReference type="SAM" id="MobiDB-lite"/>
    </source>
</evidence>
<reference evidence="2 3" key="1">
    <citation type="submission" date="2021-01" db="EMBL/GenBank/DDBJ databases">
        <title>Whole genome shotgun sequence of Actinoplanes couchii NBRC 106145.</title>
        <authorList>
            <person name="Komaki H."/>
            <person name="Tamura T."/>
        </authorList>
    </citation>
    <scope>NUCLEOTIDE SEQUENCE [LARGE SCALE GENOMIC DNA]</scope>
    <source>
        <strain evidence="2 3">NBRC 106145</strain>
    </source>
</reference>
<comment type="caution">
    <text evidence="2">The sequence shown here is derived from an EMBL/GenBank/DDBJ whole genome shotgun (WGS) entry which is preliminary data.</text>
</comment>
<keyword evidence="3" id="KW-1185">Reference proteome</keyword>
<accession>A0ABQ3X899</accession>
<dbReference type="RefSeq" id="WP_203795803.1">
    <property type="nucleotide sequence ID" value="NZ_BAAAQE010000036.1"/>
</dbReference>
<name>A0ABQ3X899_9ACTN</name>
<dbReference type="EMBL" id="BOMG01000042">
    <property type="protein sequence ID" value="GID54717.1"/>
    <property type="molecule type" value="Genomic_DNA"/>
</dbReference>
<evidence type="ECO:0000313" key="3">
    <source>
        <dbReference type="Proteomes" id="UP000612282"/>
    </source>
</evidence>
<gene>
    <name evidence="2" type="ORF">Aco03nite_031210</name>
</gene>
<feature type="region of interest" description="Disordered" evidence="1">
    <location>
        <begin position="1"/>
        <end position="25"/>
    </location>
</feature>
<protein>
    <submittedName>
        <fullName evidence="2">Uncharacterized protein</fullName>
    </submittedName>
</protein>